<organism evidence="2 3">
    <name type="scientific">Rosistilla oblonga</name>
    <dbReference type="NCBI Taxonomy" id="2527990"/>
    <lineage>
        <taxon>Bacteria</taxon>
        <taxon>Pseudomonadati</taxon>
        <taxon>Planctomycetota</taxon>
        <taxon>Planctomycetia</taxon>
        <taxon>Pirellulales</taxon>
        <taxon>Pirellulaceae</taxon>
        <taxon>Rosistilla</taxon>
    </lineage>
</organism>
<name>A0A518IM49_9BACT</name>
<evidence type="ECO:0000313" key="2">
    <source>
        <dbReference type="EMBL" id="QDV54169.1"/>
    </source>
</evidence>
<evidence type="ECO:0000313" key="3">
    <source>
        <dbReference type="Proteomes" id="UP000316770"/>
    </source>
</evidence>
<evidence type="ECO:0008006" key="4">
    <source>
        <dbReference type="Google" id="ProtNLM"/>
    </source>
</evidence>
<dbReference type="Proteomes" id="UP000316770">
    <property type="component" value="Chromosome"/>
</dbReference>
<keyword evidence="3" id="KW-1185">Reference proteome</keyword>
<keyword evidence="1" id="KW-0732">Signal</keyword>
<protein>
    <recommendedName>
        <fullName evidence="4">HEAT repeat protein</fullName>
    </recommendedName>
</protein>
<reference evidence="2 3" key="1">
    <citation type="submission" date="2019-02" db="EMBL/GenBank/DDBJ databases">
        <title>Deep-cultivation of Planctomycetes and their phenomic and genomic characterization uncovers novel biology.</title>
        <authorList>
            <person name="Wiegand S."/>
            <person name="Jogler M."/>
            <person name="Boedeker C."/>
            <person name="Pinto D."/>
            <person name="Vollmers J."/>
            <person name="Rivas-Marin E."/>
            <person name="Kohn T."/>
            <person name="Peeters S.H."/>
            <person name="Heuer A."/>
            <person name="Rast P."/>
            <person name="Oberbeckmann S."/>
            <person name="Bunk B."/>
            <person name="Jeske O."/>
            <person name="Meyerdierks A."/>
            <person name="Storesund J.E."/>
            <person name="Kallscheuer N."/>
            <person name="Luecker S."/>
            <person name="Lage O.M."/>
            <person name="Pohl T."/>
            <person name="Merkel B.J."/>
            <person name="Hornburger P."/>
            <person name="Mueller R.-W."/>
            <person name="Bruemmer F."/>
            <person name="Labrenz M."/>
            <person name="Spormann A.M."/>
            <person name="Op den Camp H."/>
            <person name="Overmann J."/>
            <person name="Amann R."/>
            <person name="Jetten M.S.M."/>
            <person name="Mascher T."/>
            <person name="Medema M.H."/>
            <person name="Devos D.P."/>
            <person name="Kaster A.-K."/>
            <person name="Ovreas L."/>
            <person name="Rohde M."/>
            <person name="Galperin M.Y."/>
            <person name="Jogler C."/>
        </authorList>
    </citation>
    <scope>NUCLEOTIDE SEQUENCE [LARGE SCALE GENOMIC DNA]</scope>
    <source>
        <strain evidence="2 3">Mal33</strain>
    </source>
</reference>
<evidence type="ECO:0000256" key="1">
    <source>
        <dbReference type="SAM" id="SignalP"/>
    </source>
</evidence>
<dbReference type="RefSeq" id="WP_145281647.1">
    <property type="nucleotide sequence ID" value="NZ_CP036318.1"/>
</dbReference>
<dbReference type="EMBL" id="CP036318">
    <property type="protein sequence ID" value="QDV54169.1"/>
    <property type="molecule type" value="Genomic_DNA"/>
</dbReference>
<accession>A0A518IM49</accession>
<dbReference type="InterPro" id="IPR011990">
    <property type="entry name" value="TPR-like_helical_dom_sf"/>
</dbReference>
<feature type="chain" id="PRO_5021769792" description="HEAT repeat protein" evidence="1">
    <location>
        <begin position="23"/>
        <end position="2041"/>
    </location>
</feature>
<proteinExistence type="predicted"/>
<dbReference type="SUPFAM" id="SSF48452">
    <property type="entry name" value="TPR-like"/>
    <property type="match status" value="1"/>
</dbReference>
<gene>
    <name evidence="2" type="ORF">Mal33_01160</name>
</gene>
<sequence length="2041" mass="228319" precursor="true">MIAARSASLFLLYTIGFTAATAFSQEESPTPEQAAAIATAAEGLGSPRFDVRERSMRELWQIGLPAREKLEQLVAEGGSEAQMRARRVLRDFQYGVLPTTPPRLRQLIGKFRDGRGKQRFEAMEGLRGERALAVIENLISLEPNAPLRTAYLIQLVSDPAIIDDYAGPQQMVDLVQRVGGDQDAGWQRDTTAALVFSPLLVSSLAKDNELDQLDQFVAALKPEDRSRYLAAFYANPTSLQILIQASRHGFLLTMLQHETDLPSRNTLALRLFSQQQVTQGLAQRGGLIDALGELPKHVDDATMQTLLQVVLRQSATISAILTRSGFDGLLKLSQQIEDPDDRVSALAMIVANRTVIAQLKSEDKLGKILDLATEQPDDARRLAYLKAIVKANILNTLAAADAMPMVKDLWRRIEASEDPTLQHDAILRMVRIPNLTELIKDRAAAESLLEMIGTMDKNLLPNVLPVLVHNVDLMRFLSNADLIDKLVAIHCDVPEPHRTRVLGQLVSKMATWQRDPAKRMTLLWKTVDRLPAEARPSYLEALGRLRLEPAMARQLVSRLLHETPDDQRDASIEAVLQSRALSSVVREPHDLQALVDRLPMVDEKTLATFATLILTDQPFRQAILDAGHLATLTAQFCRLDPKQSAALMSRMLQSREAQSEIAKPESVAQLIAIGKQQEPNHKLQVFEAIAANQAAMQQVLDSDQLDPLLELLNAPPTQQQISAVSRLMNNSHVLTHLIQHDQLGRLLAIPQEDWPTEALDRFAQRLFSSLVISMHEKQNKLERIPELVHSDLPPAIATAFANQILSDYRLMRAAIKQGRLIDTFEVALRGEGLSEPASRTLVANTNSIKAFAEAMRLPDLIAAITKERRNLPIDRRAQSLFSSTALLNNLLETNQIDLLYGVVKSQTNPTDKSAILKRMMVQRYSISRLIQKDQFEPLWDLIQTEASAEMQPLLESYLLVTAYDRSVADSTPPWDGKLQTLYGQIDQLADTPIRREAIGLLATARLSGYPEEHTAHAKQIARWIDQQTDASVATLWSNRLIVAIDPSAIIQAGRTDLLADIIADKALPQRTVAALTKKPETVEALQQAKLLKRLVEACDRSPQQDALRTVLLQSPAMTERLDRETQIRPWLKEFFSMKGDSQRDAALRNVLKQQHLLALAIEENYFDTLTDWVKATGQSPSMRSRGGVPAAMFGFLVQPVCVATLERQKRGAELLETLAEVETPYLQYRLLNDMAHIDEAVECIARHGGLQMLLPILEKLSSSQRDMLLSRLVFGPGRLSVWIDNTPPATVEKLFGSLSDQLKRSCLRLASLRPEELLRSKRVVELVFEIWESAPQADRHMFLQRLVPDPKARWHLLQRGQYEPLLQLIDQLPNPASYRRELIYSDAGAVAHKIAHGEFDEAERLLQENTDSEIGQSNLAAFWLQRGVLSEQIAEHKDSPLLPFLLRANGQSQKASQWAREQNNLPLATWIDAGARRWDRAADQQKQILDELIETENDDDMLRLSVLCGLASYQRQAKRDADTDETLDRAERLADKIATPAAQIALMNCLLVNDRIDRALEIAKTHAPQTHFELLRARGDYDAALQAVGWKSDDPAAWVAERLNVDMQQTIPMDAVQIVAKVGWILDQREAAEQADTLYAALSEQIHSQQKDPRRSNLLHQKELFRTLRDSGRMPLAVAPLLDELKLIGRPTGMNIIGHMGQRITPSRRVLERMGYLNTPRILQPAISDLVTEFDGWWSHFEATSPGDAADQLLQRLQNVDAMLSGEGTVEIDGQTTSPEEYLAAELKELEKTPLTAEQLSAFVGSMLRFDQTQQAFGLMQQQRETELPAAQAGIIYRRLGKWAEAAEAFQQAWENDVLQLEFRYLAADAVARSGDREAGAKQMQTASMMAVNFRIRNALTHRLRELGAQPLAAEEARLLQAVSPIGSFTWYKSCQRLADLETDPATVADLQQTTMLQFAGGWTKEIPLSDLASLHTIHRLQAVAAIEAGDFEKAQQHIDRMLNLNRIDPQNGEQLIPVLRAAGRDKQADALQDKLIVTSR</sequence>
<feature type="signal peptide" evidence="1">
    <location>
        <begin position="1"/>
        <end position="22"/>
    </location>
</feature>